<dbReference type="RefSeq" id="WP_118326747.1">
    <property type="nucleotide sequence ID" value="NZ_QSAZ01000006.1"/>
</dbReference>
<keyword evidence="2" id="KW-1277">Toxin-antitoxin system</keyword>
<organism evidence="3 4">
    <name type="scientific">Agathobacter rectalis</name>
    <dbReference type="NCBI Taxonomy" id="39491"/>
    <lineage>
        <taxon>Bacteria</taxon>
        <taxon>Bacillati</taxon>
        <taxon>Bacillota</taxon>
        <taxon>Clostridia</taxon>
        <taxon>Lachnospirales</taxon>
        <taxon>Lachnospiraceae</taxon>
        <taxon>Agathobacter</taxon>
    </lineage>
</organism>
<dbReference type="Pfam" id="PF02452">
    <property type="entry name" value="PemK_toxin"/>
    <property type="match status" value="1"/>
</dbReference>
<dbReference type="AlphaFoldDB" id="A0A413DM29"/>
<dbReference type="EMBL" id="QSAZ01000006">
    <property type="protein sequence ID" value="RGW87318.1"/>
    <property type="molecule type" value="Genomic_DNA"/>
</dbReference>
<evidence type="ECO:0000313" key="3">
    <source>
        <dbReference type="EMBL" id="RGW87318.1"/>
    </source>
</evidence>
<comment type="similarity">
    <text evidence="1">Belongs to the PemK/MazF family.</text>
</comment>
<sequence length="244" mass="28844">MEKYNIGEVWWIHFPYSDKDQIKRRPAIVIDDDTIAILAMYVTTKNKKDNPYSIFLDDWREAGLPKESWTRIDRIVKVNEWNMDCKIGELSQHDFIKVTQLVKEILTNKLHEFSLIAIRNSEGKYLQKYDDRWKSWLFPYVGTTENNKENVDDFVSQLLGKEVETNYIATAKHCKYSVSDCVYKIYNHKLYGVSLDVVSPNMEEGIFVLKGNRYKWMSIKEMENDDRILDVNEDIVAFIKSKCK</sequence>
<dbReference type="SUPFAM" id="SSF50118">
    <property type="entry name" value="Cell growth inhibitor/plasmid maintenance toxic component"/>
    <property type="match status" value="1"/>
</dbReference>
<name>A0A413DM29_9FIRM</name>
<evidence type="ECO:0000256" key="1">
    <source>
        <dbReference type="ARBA" id="ARBA00007521"/>
    </source>
</evidence>
<gene>
    <name evidence="3" type="ORF">DWV45_07760</name>
</gene>
<protein>
    <submittedName>
        <fullName evidence="3">Type II toxin-antitoxin system PemK/MazF family toxin</fullName>
    </submittedName>
</protein>
<comment type="caution">
    <text evidence="3">The sequence shown here is derived from an EMBL/GenBank/DDBJ whole genome shotgun (WGS) entry which is preliminary data.</text>
</comment>
<evidence type="ECO:0000313" key="4">
    <source>
        <dbReference type="Proteomes" id="UP000283683"/>
    </source>
</evidence>
<dbReference type="Gene3D" id="2.30.30.110">
    <property type="match status" value="1"/>
</dbReference>
<dbReference type="InterPro" id="IPR011067">
    <property type="entry name" value="Plasmid_toxin/cell-grow_inhib"/>
</dbReference>
<proteinExistence type="inferred from homology"/>
<accession>A0A413DM29</accession>
<dbReference type="GO" id="GO:0003677">
    <property type="term" value="F:DNA binding"/>
    <property type="evidence" value="ECO:0007669"/>
    <property type="project" value="InterPro"/>
</dbReference>
<dbReference type="InterPro" id="IPR003477">
    <property type="entry name" value="PemK-like"/>
</dbReference>
<reference evidence="3 4" key="1">
    <citation type="submission" date="2018-08" db="EMBL/GenBank/DDBJ databases">
        <title>A genome reference for cultivated species of the human gut microbiota.</title>
        <authorList>
            <person name="Zou Y."/>
            <person name="Xue W."/>
            <person name="Luo G."/>
        </authorList>
    </citation>
    <scope>NUCLEOTIDE SEQUENCE [LARGE SCALE GENOMIC DNA]</scope>
    <source>
        <strain evidence="3 4">AF06-19</strain>
    </source>
</reference>
<evidence type="ECO:0000256" key="2">
    <source>
        <dbReference type="ARBA" id="ARBA00022649"/>
    </source>
</evidence>
<dbReference type="Proteomes" id="UP000283683">
    <property type="component" value="Unassembled WGS sequence"/>
</dbReference>